<dbReference type="Proteomes" id="UP001207582">
    <property type="component" value="Unassembled WGS sequence"/>
</dbReference>
<evidence type="ECO:0000313" key="2">
    <source>
        <dbReference type="Proteomes" id="UP001207582"/>
    </source>
</evidence>
<name>A0ABT3JAG2_9RHOB</name>
<gene>
    <name evidence="1" type="ORF">OM960_24350</name>
</gene>
<organism evidence="1 2">
    <name type="scientific">Defluviimonas salinarum</name>
    <dbReference type="NCBI Taxonomy" id="2992147"/>
    <lineage>
        <taxon>Bacteria</taxon>
        <taxon>Pseudomonadati</taxon>
        <taxon>Pseudomonadota</taxon>
        <taxon>Alphaproteobacteria</taxon>
        <taxon>Rhodobacterales</taxon>
        <taxon>Paracoccaceae</taxon>
        <taxon>Albidovulum</taxon>
    </lineage>
</organism>
<sequence>MLTAVLPQRRITPEIYLATITTGICFGPLRGIDLPGVREIAILNEYGAQGYVYEKALEDCGRMNAMPAASDLVKVLVMGSTHSY</sequence>
<accession>A0ABT3JAG2</accession>
<dbReference type="EMBL" id="JAPDOG010000054">
    <property type="protein sequence ID" value="MCW3784650.1"/>
    <property type="molecule type" value="Genomic_DNA"/>
</dbReference>
<evidence type="ECO:0000313" key="1">
    <source>
        <dbReference type="EMBL" id="MCW3784650.1"/>
    </source>
</evidence>
<keyword evidence="2" id="KW-1185">Reference proteome</keyword>
<protein>
    <submittedName>
        <fullName evidence="1">Uncharacterized protein</fullName>
    </submittedName>
</protein>
<proteinExistence type="predicted"/>
<reference evidence="1 2" key="1">
    <citation type="submission" date="2022-10" db="EMBL/GenBank/DDBJ databases">
        <title>Defluviimonas sp. CAU 1641 isolated from mud.</title>
        <authorList>
            <person name="Kim W."/>
        </authorList>
    </citation>
    <scope>NUCLEOTIDE SEQUENCE [LARGE SCALE GENOMIC DNA]</scope>
    <source>
        <strain evidence="1 2">CAU 1641</strain>
    </source>
</reference>
<comment type="caution">
    <text evidence="1">The sequence shown here is derived from an EMBL/GenBank/DDBJ whole genome shotgun (WGS) entry which is preliminary data.</text>
</comment>